<feature type="chain" id="PRO_5014876106" evidence="1">
    <location>
        <begin position="24"/>
        <end position="95"/>
    </location>
</feature>
<evidence type="ECO:0000256" key="1">
    <source>
        <dbReference type="SAM" id="SignalP"/>
    </source>
</evidence>
<proteinExistence type="predicted"/>
<sequence>MSQVSRSTLAAAFFSLLVSCVSIMKLCTCFSARVSSSFRETTATSRAVQPAPIIPVLTAMPRPQYVLGTISPKPTLRKVIAINHMAFNRLACSSS</sequence>
<feature type="signal peptide" evidence="1">
    <location>
        <begin position="1"/>
        <end position="23"/>
    </location>
</feature>
<accession>A0A2M4DAY9</accession>
<dbReference type="AlphaFoldDB" id="A0A2M4DAY9"/>
<dbReference type="PROSITE" id="PS51257">
    <property type="entry name" value="PROKAR_LIPOPROTEIN"/>
    <property type="match status" value="1"/>
</dbReference>
<name>A0A2M4DAY9_ANODA</name>
<reference evidence="2" key="1">
    <citation type="submission" date="2018-01" db="EMBL/GenBank/DDBJ databases">
        <title>An insight into the sialome of Amazonian anophelines.</title>
        <authorList>
            <person name="Ribeiro J.M."/>
            <person name="Scarpassa V."/>
            <person name="Calvo E."/>
        </authorList>
    </citation>
    <scope>NUCLEOTIDE SEQUENCE</scope>
</reference>
<keyword evidence="1" id="KW-0732">Signal</keyword>
<dbReference type="EMBL" id="GGFL01010483">
    <property type="protein sequence ID" value="MBW74661.1"/>
    <property type="molecule type" value="Transcribed_RNA"/>
</dbReference>
<organism evidence="2">
    <name type="scientific">Anopheles darlingi</name>
    <name type="common">Mosquito</name>
    <dbReference type="NCBI Taxonomy" id="43151"/>
    <lineage>
        <taxon>Eukaryota</taxon>
        <taxon>Metazoa</taxon>
        <taxon>Ecdysozoa</taxon>
        <taxon>Arthropoda</taxon>
        <taxon>Hexapoda</taxon>
        <taxon>Insecta</taxon>
        <taxon>Pterygota</taxon>
        <taxon>Neoptera</taxon>
        <taxon>Endopterygota</taxon>
        <taxon>Diptera</taxon>
        <taxon>Nematocera</taxon>
        <taxon>Culicoidea</taxon>
        <taxon>Culicidae</taxon>
        <taxon>Anophelinae</taxon>
        <taxon>Anopheles</taxon>
    </lineage>
</organism>
<evidence type="ECO:0000313" key="2">
    <source>
        <dbReference type="EMBL" id="MBW74661.1"/>
    </source>
</evidence>
<protein>
    <submittedName>
        <fullName evidence="2">Putative secreted protein</fullName>
    </submittedName>
</protein>